<proteinExistence type="predicted"/>
<evidence type="ECO:0000313" key="5">
    <source>
        <dbReference type="Proteomes" id="UP001239397"/>
    </source>
</evidence>
<feature type="signal peptide" evidence="2">
    <location>
        <begin position="1"/>
        <end position="17"/>
    </location>
</feature>
<evidence type="ECO:0000259" key="3">
    <source>
        <dbReference type="Pfam" id="PF24837"/>
    </source>
</evidence>
<keyword evidence="5" id="KW-1185">Reference proteome</keyword>
<feature type="chain" id="PRO_5040909709" description="AMIN-like domain-containing protein" evidence="2">
    <location>
        <begin position="18"/>
        <end position="228"/>
    </location>
</feature>
<organism evidence="4 5">
    <name type="scientific">Amycolatopsis mongoliensis</name>
    <dbReference type="NCBI Taxonomy" id="715475"/>
    <lineage>
        <taxon>Bacteria</taxon>
        <taxon>Bacillati</taxon>
        <taxon>Actinomycetota</taxon>
        <taxon>Actinomycetes</taxon>
        <taxon>Pseudonocardiales</taxon>
        <taxon>Pseudonocardiaceae</taxon>
        <taxon>Amycolatopsis</taxon>
    </lineage>
</organism>
<evidence type="ECO:0000313" key="4">
    <source>
        <dbReference type="EMBL" id="WIY00395.1"/>
    </source>
</evidence>
<feature type="domain" description="AMIN-like" evidence="3">
    <location>
        <begin position="93"/>
        <end position="228"/>
    </location>
</feature>
<evidence type="ECO:0000256" key="2">
    <source>
        <dbReference type="SAM" id="SignalP"/>
    </source>
</evidence>
<evidence type="ECO:0000256" key="1">
    <source>
        <dbReference type="SAM" id="MobiDB-lite"/>
    </source>
</evidence>
<dbReference type="Pfam" id="PF24837">
    <property type="entry name" value="AMIN-like"/>
    <property type="match status" value="1"/>
</dbReference>
<sequence length="228" mass="23316">MRAKATLTALVCGLVLAGCGSDQGAAPAPGSTSAATTPPSAATTTPAPATTTTPPRTTTSPPATPPPATPSCAATSRWSTEARSSATMSRDALYLVRAGRHDCFDRVVFDVNGPAEAGYVVRYVTVVTSDPKGDPLPVPGGAALEVVVRAPALGTDDSGHQPGRVLAATGDTLVTTPGWPALRAVRFAGSFEGQSTFAVGVRAKLPFRVFTQVDPRDAIRRVVVDIAH</sequence>
<protein>
    <recommendedName>
        <fullName evidence="3">AMIN-like domain-containing protein</fullName>
    </recommendedName>
</protein>
<dbReference type="KEGG" id="amog:QRX60_41110"/>
<dbReference type="InterPro" id="IPR056303">
    <property type="entry name" value="AMIN-like"/>
</dbReference>
<gene>
    <name evidence="4" type="ORF">QRX60_41110</name>
</gene>
<dbReference type="Proteomes" id="UP001239397">
    <property type="component" value="Chromosome"/>
</dbReference>
<accession>A0A9Y2JKV9</accession>
<dbReference type="RefSeq" id="WP_285996862.1">
    <property type="nucleotide sequence ID" value="NZ_CP127295.1"/>
</dbReference>
<dbReference type="PROSITE" id="PS51257">
    <property type="entry name" value="PROKAR_LIPOPROTEIN"/>
    <property type="match status" value="1"/>
</dbReference>
<dbReference type="EMBL" id="CP127295">
    <property type="protein sequence ID" value="WIY00395.1"/>
    <property type="molecule type" value="Genomic_DNA"/>
</dbReference>
<feature type="compositionally biased region" description="Low complexity" evidence="1">
    <location>
        <begin position="25"/>
        <end position="61"/>
    </location>
</feature>
<dbReference type="AlphaFoldDB" id="A0A9Y2JKV9"/>
<name>A0A9Y2JKV9_9PSEU</name>
<feature type="region of interest" description="Disordered" evidence="1">
    <location>
        <begin position="23"/>
        <end position="83"/>
    </location>
</feature>
<keyword evidence="2" id="KW-0732">Signal</keyword>
<reference evidence="4 5" key="1">
    <citation type="submission" date="2023-06" db="EMBL/GenBank/DDBJ databases">
        <authorList>
            <person name="Oyuntsetseg B."/>
            <person name="Kim S.B."/>
        </authorList>
    </citation>
    <scope>NUCLEOTIDE SEQUENCE [LARGE SCALE GENOMIC DNA]</scope>
    <source>
        <strain evidence="4 5">4-36</strain>
    </source>
</reference>